<dbReference type="PRINTS" id="PR00359">
    <property type="entry name" value="BP450"/>
</dbReference>
<keyword evidence="5 8" id="KW-0408">Iron</keyword>
<evidence type="ECO:0000256" key="1">
    <source>
        <dbReference type="ARBA" id="ARBA00010617"/>
    </source>
</evidence>
<evidence type="ECO:0000256" key="4">
    <source>
        <dbReference type="ARBA" id="ARBA00023002"/>
    </source>
</evidence>
<keyword evidence="9" id="KW-0614">Plasmid</keyword>
<dbReference type="HOGENOM" id="CLU_033716_0_2_5"/>
<evidence type="ECO:0000256" key="6">
    <source>
        <dbReference type="ARBA" id="ARBA00023033"/>
    </source>
</evidence>
<dbReference type="InterPro" id="IPR001128">
    <property type="entry name" value="Cyt_P450"/>
</dbReference>
<keyword evidence="4 8" id="KW-0560">Oxidoreductase</keyword>
<geneLocation type="plasmid" evidence="9 10">
    <name>pP73C</name>
</geneLocation>
<evidence type="ECO:0000313" key="9">
    <source>
        <dbReference type="EMBL" id="AJE49478.1"/>
    </source>
</evidence>
<dbReference type="RefSeq" id="WP_052453660.1">
    <property type="nucleotide sequence ID" value="NZ_CP004396.1"/>
</dbReference>
<accession>A0A0B5E1G3</accession>
<evidence type="ECO:0000256" key="5">
    <source>
        <dbReference type="ARBA" id="ARBA00023004"/>
    </source>
</evidence>
<dbReference type="FunFam" id="1.10.630.10:FF:000018">
    <property type="entry name" value="Cytochrome P450 monooxygenase"/>
    <property type="match status" value="1"/>
</dbReference>
<dbReference type="OrthoDB" id="9801155at2"/>
<dbReference type="GO" id="GO:0020037">
    <property type="term" value="F:heme binding"/>
    <property type="evidence" value="ECO:0007669"/>
    <property type="project" value="InterPro"/>
</dbReference>
<gene>
    <name evidence="9" type="ORF">P73_4763</name>
</gene>
<keyword evidence="2 8" id="KW-0349">Heme</keyword>
<comment type="similarity">
    <text evidence="1 8">Belongs to the cytochrome P450 family.</text>
</comment>
<evidence type="ECO:0000256" key="2">
    <source>
        <dbReference type="ARBA" id="ARBA00022617"/>
    </source>
</evidence>
<dbReference type="InterPro" id="IPR017972">
    <property type="entry name" value="Cyt_P450_CS"/>
</dbReference>
<evidence type="ECO:0000256" key="3">
    <source>
        <dbReference type="ARBA" id="ARBA00022723"/>
    </source>
</evidence>
<dbReference type="SUPFAM" id="SSF48264">
    <property type="entry name" value="Cytochrome P450"/>
    <property type="match status" value="1"/>
</dbReference>
<evidence type="ECO:0000313" key="10">
    <source>
        <dbReference type="Proteomes" id="UP000031521"/>
    </source>
</evidence>
<sequence>MPLFDIYSPEFDSNPYPVYATLRNEHPCYWHSGVKKWFLTRHADVSAAAANWKVFSSSQGNLVDEFASRAGNTLGTMDPPRHDRLRALVQMAFTRKHLSALEPFVREQVREIIGRQAEARSFEFVSQVSTQITVSALSRLLGIDHDDPNELREKALLMVQTDPVLRTKAPIHLEAMDWMKALAVRHIAARRAQPQEDVITSLIQAEIDGEGLTEDELILTISTVIMAGVESLSGFLTMVALNLADHSQVRRSVAADPSLIPAFIDEVLRYNTNAQRFKRVAMQDIELHGQTIKKGDEVVLCFGAANRDERKFENPDSFDLDRPERGHLGFGGGVHMCLGVVLARMVTKLFLEELLKIMPEFSRNDDTLDWLPSTNFRAPLKLVLTREGTAWQGIEKVGSDA</sequence>
<dbReference type="InterPro" id="IPR036396">
    <property type="entry name" value="Cyt_P450_sf"/>
</dbReference>
<proteinExistence type="inferred from homology"/>
<dbReference type="InterPro" id="IPR002397">
    <property type="entry name" value="Cyt_P450_B"/>
</dbReference>
<evidence type="ECO:0000256" key="8">
    <source>
        <dbReference type="RuleBase" id="RU000461"/>
    </source>
</evidence>
<keyword evidence="6 8" id="KW-0503">Monooxygenase</keyword>
<dbReference type="Proteomes" id="UP000031521">
    <property type="component" value="Plasmid pP73C"/>
</dbReference>
<dbReference type="GO" id="GO:0004497">
    <property type="term" value="F:monooxygenase activity"/>
    <property type="evidence" value="ECO:0007669"/>
    <property type="project" value="UniProtKB-KW"/>
</dbReference>
<dbReference type="PANTHER" id="PTHR46696">
    <property type="entry name" value="P450, PUTATIVE (EUROFUNG)-RELATED"/>
    <property type="match status" value="1"/>
</dbReference>
<dbReference type="EMBL" id="CP004396">
    <property type="protein sequence ID" value="AJE49478.1"/>
    <property type="molecule type" value="Genomic_DNA"/>
</dbReference>
<dbReference type="AlphaFoldDB" id="A0A0B5E1G3"/>
<dbReference type="GO" id="GO:0005506">
    <property type="term" value="F:iron ion binding"/>
    <property type="evidence" value="ECO:0007669"/>
    <property type="project" value="InterPro"/>
</dbReference>
<dbReference type="Gene3D" id="1.10.630.10">
    <property type="entry name" value="Cytochrome P450"/>
    <property type="match status" value="1"/>
</dbReference>
<comment type="function">
    <text evidence="7">Cytochromes P450 are a group of heme-thiolate monooxygenases. They oxidize a variety of structurally unrelated compounds, including steroids, fatty acids, and xenobiotics.</text>
</comment>
<protein>
    <submittedName>
        <fullName evidence="9">Cytochrome P450</fullName>
    </submittedName>
</protein>
<dbReference type="PROSITE" id="PS00086">
    <property type="entry name" value="CYTOCHROME_P450"/>
    <property type="match status" value="1"/>
</dbReference>
<evidence type="ECO:0000256" key="7">
    <source>
        <dbReference type="ARBA" id="ARBA00043906"/>
    </source>
</evidence>
<keyword evidence="3 8" id="KW-0479">Metal-binding</keyword>
<keyword evidence="10" id="KW-1185">Reference proteome</keyword>
<reference evidence="9 10" key="1">
    <citation type="journal article" date="2014" name="Int. J. Syst. Evol. Microbiol.">
        <title>Celeribacter indicus sp. nov., a polycyclic aromatic hydrocarbon-degrading bacterium from deep-sea sediment and reclassification of Huaishuia halophila as Celeribacter halophilus comb. nov.</title>
        <authorList>
            <person name="Lai Q."/>
            <person name="Cao J."/>
            <person name="Yuan J."/>
            <person name="Li F."/>
            <person name="Shao Z."/>
        </authorList>
    </citation>
    <scope>NUCLEOTIDE SEQUENCE [LARGE SCALE GENOMIC DNA]</scope>
    <source>
        <strain evidence="9">P73</strain>
        <plasmid evidence="10">Plasmid pP73C</plasmid>
    </source>
</reference>
<dbReference type="KEGG" id="cid:P73_4763"/>
<dbReference type="GO" id="GO:0016705">
    <property type="term" value="F:oxidoreductase activity, acting on paired donors, with incorporation or reduction of molecular oxygen"/>
    <property type="evidence" value="ECO:0007669"/>
    <property type="project" value="InterPro"/>
</dbReference>
<dbReference type="Pfam" id="PF00067">
    <property type="entry name" value="p450"/>
    <property type="match status" value="1"/>
</dbReference>
<name>A0A0B5E1G3_9RHOB</name>
<dbReference type="PANTHER" id="PTHR46696:SF1">
    <property type="entry name" value="CYTOCHROME P450 YJIB-RELATED"/>
    <property type="match status" value="1"/>
</dbReference>
<organism evidence="9 10">
    <name type="scientific">Celeribacter indicus</name>
    <dbReference type="NCBI Taxonomy" id="1208324"/>
    <lineage>
        <taxon>Bacteria</taxon>
        <taxon>Pseudomonadati</taxon>
        <taxon>Pseudomonadota</taxon>
        <taxon>Alphaproteobacteria</taxon>
        <taxon>Rhodobacterales</taxon>
        <taxon>Roseobacteraceae</taxon>
        <taxon>Celeribacter</taxon>
    </lineage>
</organism>